<dbReference type="InterPro" id="IPR004875">
    <property type="entry name" value="DDE_SF_endonuclease_dom"/>
</dbReference>
<dbReference type="OrthoDB" id="3439494at2759"/>
<evidence type="ECO:0000259" key="1">
    <source>
        <dbReference type="Pfam" id="PF03184"/>
    </source>
</evidence>
<dbReference type="EMBL" id="KZ613783">
    <property type="protein sequence ID" value="PMD62965.1"/>
    <property type="molecule type" value="Genomic_DNA"/>
</dbReference>
<evidence type="ECO:0000313" key="3">
    <source>
        <dbReference type="Proteomes" id="UP000235371"/>
    </source>
</evidence>
<dbReference type="GO" id="GO:0003676">
    <property type="term" value="F:nucleic acid binding"/>
    <property type="evidence" value="ECO:0007669"/>
    <property type="project" value="InterPro"/>
</dbReference>
<name>A0A2J6TIY1_9HELO</name>
<proteinExistence type="predicted"/>
<dbReference type="InParanoid" id="A0A2J6TIY1"/>
<sequence>NKYESHVYKPFQLKAGEYNIKLFWFPSHLTYALQPLDIGIFRPWKHYHKMAIHTALRSLDFEYTITSFFRNLTFIRTQIMQKYTIKNTFESSGI</sequence>
<gene>
    <name evidence="2" type="ORF">K444DRAFT_524619</name>
</gene>
<keyword evidence="3" id="KW-1185">Reference proteome</keyword>
<dbReference type="AlphaFoldDB" id="A0A2J6TIY1"/>
<organism evidence="2 3">
    <name type="scientific">Hyaloscypha bicolor E</name>
    <dbReference type="NCBI Taxonomy" id="1095630"/>
    <lineage>
        <taxon>Eukaryota</taxon>
        <taxon>Fungi</taxon>
        <taxon>Dikarya</taxon>
        <taxon>Ascomycota</taxon>
        <taxon>Pezizomycotina</taxon>
        <taxon>Leotiomycetes</taxon>
        <taxon>Helotiales</taxon>
        <taxon>Hyaloscyphaceae</taxon>
        <taxon>Hyaloscypha</taxon>
        <taxon>Hyaloscypha bicolor</taxon>
    </lineage>
</organism>
<accession>A0A2J6TIY1</accession>
<reference evidence="2 3" key="1">
    <citation type="submission" date="2016-04" db="EMBL/GenBank/DDBJ databases">
        <title>A degradative enzymes factory behind the ericoid mycorrhizal symbiosis.</title>
        <authorList>
            <consortium name="DOE Joint Genome Institute"/>
            <person name="Martino E."/>
            <person name="Morin E."/>
            <person name="Grelet G."/>
            <person name="Kuo A."/>
            <person name="Kohler A."/>
            <person name="Daghino S."/>
            <person name="Barry K."/>
            <person name="Choi C."/>
            <person name="Cichocki N."/>
            <person name="Clum A."/>
            <person name="Copeland A."/>
            <person name="Hainaut M."/>
            <person name="Haridas S."/>
            <person name="Labutti K."/>
            <person name="Lindquist E."/>
            <person name="Lipzen A."/>
            <person name="Khouja H.-R."/>
            <person name="Murat C."/>
            <person name="Ohm R."/>
            <person name="Olson A."/>
            <person name="Spatafora J."/>
            <person name="Veneault-Fourrey C."/>
            <person name="Henrissat B."/>
            <person name="Grigoriev I."/>
            <person name="Martin F."/>
            <person name="Perotto S."/>
        </authorList>
    </citation>
    <scope>NUCLEOTIDE SEQUENCE [LARGE SCALE GENOMIC DNA]</scope>
    <source>
        <strain evidence="2 3">E</strain>
    </source>
</reference>
<feature type="domain" description="DDE-1" evidence="1">
    <location>
        <begin position="2"/>
        <end position="56"/>
    </location>
</feature>
<dbReference type="Pfam" id="PF03184">
    <property type="entry name" value="DDE_1"/>
    <property type="match status" value="1"/>
</dbReference>
<evidence type="ECO:0000313" key="2">
    <source>
        <dbReference type="EMBL" id="PMD62965.1"/>
    </source>
</evidence>
<dbReference type="Proteomes" id="UP000235371">
    <property type="component" value="Unassembled WGS sequence"/>
</dbReference>
<dbReference type="RefSeq" id="XP_024739869.1">
    <property type="nucleotide sequence ID" value="XM_024874366.1"/>
</dbReference>
<protein>
    <recommendedName>
        <fullName evidence="1">DDE-1 domain-containing protein</fullName>
    </recommendedName>
</protein>
<feature type="non-terminal residue" evidence="2">
    <location>
        <position position="1"/>
    </location>
</feature>
<dbReference type="GeneID" id="36582446"/>